<evidence type="ECO:0000313" key="2">
    <source>
        <dbReference type="Proteomes" id="UP000321800"/>
    </source>
</evidence>
<dbReference type="EMBL" id="BJVR01000024">
    <property type="protein sequence ID" value="GEL51122.1"/>
    <property type="molecule type" value="Genomic_DNA"/>
</dbReference>
<sequence length="80" mass="8956">MREEMQAWDNDRKGHIPAVLQDEIAQLALVDLISSVLCWFRNVPLARPLYSAAAGKRNRSRESIATAPLLAADMMHALQL</sequence>
<dbReference type="AlphaFoldDB" id="A0A0C9LIA5"/>
<proteinExistence type="predicted"/>
<name>A0A0C9LIA5_9PROT</name>
<protein>
    <submittedName>
        <fullName evidence="1">Uncharacterized protein</fullName>
    </submittedName>
</protein>
<comment type="caution">
    <text evidence="1">The sequence shown here is derived from an EMBL/GenBank/DDBJ whole genome shotgun (WGS) entry which is preliminary data.</text>
</comment>
<accession>A0A0C9LIA5</accession>
<dbReference type="Proteomes" id="UP000321800">
    <property type="component" value="Unassembled WGS sequence"/>
</dbReference>
<organism evidence="1 2">
    <name type="scientific">Acetobacter tropicalis</name>
    <dbReference type="NCBI Taxonomy" id="104102"/>
    <lineage>
        <taxon>Bacteria</taxon>
        <taxon>Pseudomonadati</taxon>
        <taxon>Pseudomonadota</taxon>
        <taxon>Alphaproteobacteria</taxon>
        <taxon>Acetobacterales</taxon>
        <taxon>Acetobacteraceae</taxon>
        <taxon>Acetobacter</taxon>
    </lineage>
</organism>
<gene>
    <name evidence="1" type="ORF">ATR01nite_21970</name>
</gene>
<evidence type="ECO:0000313" key="1">
    <source>
        <dbReference type="EMBL" id="GEL51122.1"/>
    </source>
</evidence>
<reference evidence="1 2" key="1">
    <citation type="submission" date="2019-07" db="EMBL/GenBank/DDBJ databases">
        <title>Whole genome shotgun sequence of Acetobacter tropicalis NBRC 16470.</title>
        <authorList>
            <person name="Hosoyama A."/>
            <person name="Uohara A."/>
            <person name="Ohji S."/>
            <person name="Ichikawa N."/>
        </authorList>
    </citation>
    <scope>NUCLEOTIDE SEQUENCE [LARGE SCALE GENOMIC DNA]</scope>
    <source>
        <strain evidence="1 2">NBRC 16470</strain>
    </source>
</reference>
<dbReference type="RefSeq" id="WP_236709105.1">
    <property type="nucleotide sequence ID" value="NZ_BJVR01000024.1"/>
</dbReference>